<comment type="caution">
    <text evidence="2">The sequence shown here is derived from an EMBL/GenBank/DDBJ whole genome shotgun (WGS) entry which is preliminary data.</text>
</comment>
<dbReference type="AlphaFoldDB" id="A0A9N7TNX6"/>
<reference evidence="2" key="1">
    <citation type="submission" date="2020-03" db="EMBL/GenBank/DDBJ databases">
        <authorList>
            <person name="Weist P."/>
        </authorList>
    </citation>
    <scope>NUCLEOTIDE SEQUENCE</scope>
</reference>
<evidence type="ECO:0000313" key="2">
    <source>
        <dbReference type="EMBL" id="CAB1415484.1"/>
    </source>
</evidence>
<protein>
    <submittedName>
        <fullName evidence="2">Uncharacterized protein</fullName>
    </submittedName>
</protein>
<name>A0A9N7TNX6_PLEPL</name>
<accession>A0A9N7TNX6</accession>
<proteinExistence type="predicted"/>
<sequence>MSTRPHVGVVEHARRWRPTHWAPVLELCKHKVLPLTFPHSAGPLGGGHNSHSTERWRQRVLGTCCQFQLARSPPPQHTRQAQDSGGEHLPGWGPIERDIGSRRRVFES</sequence>
<evidence type="ECO:0000256" key="1">
    <source>
        <dbReference type="SAM" id="MobiDB-lite"/>
    </source>
</evidence>
<gene>
    <name evidence="2" type="ORF">PLEPLA_LOCUS3200</name>
</gene>
<feature type="region of interest" description="Disordered" evidence="1">
    <location>
        <begin position="69"/>
        <end position="108"/>
    </location>
</feature>
<organism evidence="2 3">
    <name type="scientific">Pleuronectes platessa</name>
    <name type="common">European plaice</name>
    <dbReference type="NCBI Taxonomy" id="8262"/>
    <lineage>
        <taxon>Eukaryota</taxon>
        <taxon>Metazoa</taxon>
        <taxon>Chordata</taxon>
        <taxon>Craniata</taxon>
        <taxon>Vertebrata</taxon>
        <taxon>Euteleostomi</taxon>
        <taxon>Actinopterygii</taxon>
        <taxon>Neopterygii</taxon>
        <taxon>Teleostei</taxon>
        <taxon>Neoteleostei</taxon>
        <taxon>Acanthomorphata</taxon>
        <taxon>Carangaria</taxon>
        <taxon>Pleuronectiformes</taxon>
        <taxon>Pleuronectoidei</taxon>
        <taxon>Pleuronectidae</taxon>
        <taxon>Pleuronectes</taxon>
    </lineage>
</organism>
<keyword evidence="3" id="KW-1185">Reference proteome</keyword>
<feature type="compositionally biased region" description="Basic and acidic residues" evidence="1">
    <location>
        <begin position="95"/>
        <end position="108"/>
    </location>
</feature>
<dbReference type="EMBL" id="CADEAL010000158">
    <property type="protein sequence ID" value="CAB1415484.1"/>
    <property type="molecule type" value="Genomic_DNA"/>
</dbReference>
<evidence type="ECO:0000313" key="3">
    <source>
        <dbReference type="Proteomes" id="UP001153269"/>
    </source>
</evidence>
<dbReference type="Proteomes" id="UP001153269">
    <property type="component" value="Unassembled WGS sequence"/>
</dbReference>